<keyword evidence="4 5" id="KW-0472">Membrane</keyword>
<feature type="transmembrane region" description="Helical" evidence="5">
    <location>
        <begin position="20"/>
        <end position="39"/>
    </location>
</feature>
<keyword evidence="3 5" id="KW-1133">Transmembrane helix</keyword>
<dbReference type="GO" id="GO:0016020">
    <property type="term" value="C:membrane"/>
    <property type="evidence" value="ECO:0007669"/>
    <property type="project" value="UniProtKB-SubCell"/>
</dbReference>
<proteinExistence type="predicted"/>
<feature type="transmembrane region" description="Helical" evidence="5">
    <location>
        <begin position="168"/>
        <end position="193"/>
    </location>
</feature>
<sequence length="389" mass="41097">MLEVAKREIATRGRSKAYRVSTGILVVITIAFVIGAAIFGSRDDSPGTVEVTIGITSSVERLDDTLEALAPPRVETETLLVADDEVEQLLLDGDVDVVIRDGTTLVWNDEPDQFVQSIVVEALTDIAVVDRAGDLGLDDATLDELLAPIPLESEFIDPPTDGDNAKTVVATIGIFIMFFSIQMYGSQIALVVVEEKAHRIVEILLALVRPRDLLAGKVIGVGVLAAVQVVIPIIGLFLALALSGSVGIPASAYASLPLLFVTFLLGFTMYGTLFAVVGSLVSRQEDAQQALFPVFVPIITGYVLALQAVAAPDSVVAKVASIVPFTSPFALPVTTAEGTASIGVVAIALVLLAATTVFLLGLAGRIYEFTLLRSGSRITLGEALRLSRR</sequence>
<dbReference type="KEGG" id="aym:YM304_27160"/>
<feature type="domain" description="ABC-2 type transporter transmembrane" evidence="6">
    <location>
        <begin position="25"/>
        <end position="363"/>
    </location>
</feature>
<dbReference type="Pfam" id="PF12698">
    <property type="entry name" value="ABC2_membrane_3"/>
    <property type="match status" value="1"/>
</dbReference>
<evidence type="ECO:0000313" key="8">
    <source>
        <dbReference type="Proteomes" id="UP000011863"/>
    </source>
</evidence>
<dbReference type="InterPro" id="IPR013525">
    <property type="entry name" value="ABC2_TM"/>
</dbReference>
<feature type="transmembrane region" description="Helical" evidence="5">
    <location>
        <begin position="254"/>
        <end position="278"/>
    </location>
</feature>
<evidence type="ECO:0000313" key="7">
    <source>
        <dbReference type="EMBL" id="BAN03030.1"/>
    </source>
</evidence>
<dbReference type="Proteomes" id="UP000011863">
    <property type="component" value="Chromosome"/>
</dbReference>
<comment type="subcellular location">
    <subcellularLocation>
        <location evidence="1">Membrane</location>
        <topology evidence="1">Multi-pass membrane protein</topology>
    </subcellularLocation>
</comment>
<feature type="transmembrane region" description="Helical" evidence="5">
    <location>
        <begin position="214"/>
        <end position="242"/>
    </location>
</feature>
<feature type="transmembrane region" description="Helical" evidence="5">
    <location>
        <begin position="290"/>
        <end position="310"/>
    </location>
</feature>
<evidence type="ECO:0000256" key="2">
    <source>
        <dbReference type="ARBA" id="ARBA00022692"/>
    </source>
</evidence>
<feature type="transmembrane region" description="Helical" evidence="5">
    <location>
        <begin position="340"/>
        <end position="363"/>
    </location>
</feature>
<dbReference type="GO" id="GO:0140359">
    <property type="term" value="F:ABC-type transporter activity"/>
    <property type="evidence" value="ECO:0007669"/>
    <property type="project" value="InterPro"/>
</dbReference>
<accession>A0A6C7E9G1</accession>
<evidence type="ECO:0000256" key="4">
    <source>
        <dbReference type="ARBA" id="ARBA00023136"/>
    </source>
</evidence>
<evidence type="ECO:0000256" key="3">
    <source>
        <dbReference type="ARBA" id="ARBA00022989"/>
    </source>
</evidence>
<protein>
    <submittedName>
        <fullName evidence="7">Putative sodium efflux ABC transporter permease protein</fullName>
    </submittedName>
</protein>
<dbReference type="PANTHER" id="PTHR43471:SF3">
    <property type="entry name" value="ABC TRANSPORTER PERMEASE PROTEIN NATB"/>
    <property type="match status" value="1"/>
</dbReference>
<keyword evidence="2 5" id="KW-0812">Transmembrane</keyword>
<evidence type="ECO:0000256" key="5">
    <source>
        <dbReference type="SAM" id="Phobius"/>
    </source>
</evidence>
<name>A0A6C7E9G1_ILUCY</name>
<gene>
    <name evidence="7" type="ORF">YM304_27160</name>
</gene>
<dbReference type="EMBL" id="AP012057">
    <property type="protein sequence ID" value="BAN03030.1"/>
    <property type="molecule type" value="Genomic_DNA"/>
</dbReference>
<evidence type="ECO:0000256" key="1">
    <source>
        <dbReference type="ARBA" id="ARBA00004141"/>
    </source>
</evidence>
<keyword evidence="8" id="KW-1185">Reference proteome</keyword>
<evidence type="ECO:0000259" key="6">
    <source>
        <dbReference type="Pfam" id="PF12698"/>
    </source>
</evidence>
<organism evidence="7 8">
    <name type="scientific">Ilumatobacter coccineus (strain NBRC 103263 / KCTC 29153 / YM16-304)</name>
    <dbReference type="NCBI Taxonomy" id="1313172"/>
    <lineage>
        <taxon>Bacteria</taxon>
        <taxon>Bacillati</taxon>
        <taxon>Actinomycetota</taxon>
        <taxon>Acidimicrobiia</taxon>
        <taxon>Acidimicrobiales</taxon>
        <taxon>Ilumatobacteraceae</taxon>
        <taxon>Ilumatobacter</taxon>
    </lineage>
</organism>
<dbReference type="PANTHER" id="PTHR43471">
    <property type="entry name" value="ABC TRANSPORTER PERMEASE"/>
    <property type="match status" value="1"/>
</dbReference>
<reference evidence="7 8" key="1">
    <citation type="journal article" date="2013" name="Int. J. Syst. Evol. Microbiol.">
        <title>Ilumatobacter nonamiense sp. nov. and Ilumatobacter coccineum sp. nov., isolated from seashore sand.</title>
        <authorList>
            <person name="Matsumoto A."/>
            <person name="Kasai H."/>
            <person name="Matsuo Y."/>
            <person name="Shizuri Y."/>
            <person name="Ichikawa N."/>
            <person name="Fujita N."/>
            <person name="Omura S."/>
            <person name="Takahashi Y."/>
        </authorList>
    </citation>
    <scope>NUCLEOTIDE SEQUENCE [LARGE SCALE GENOMIC DNA]</scope>
    <source>
        <strain evidence="8">NBRC 103263 / KCTC 29153 / YM16-304</strain>
    </source>
</reference>
<dbReference type="AlphaFoldDB" id="A0A6C7E9G1"/>